<dbReference type="KEGG" id="vg:2846017"/>
<feature type="coiled-coil region" evidence="1">
    <location>
        <begin position="5"/>
        <end position="39"/>
    </location>
</feature>
<dbReference type="RefSeq" id="YP_025008.1">
    <property type="nucleotide sequence ID" value="NC_005892.1"/>
</dbReference>
<keyword evidence="1" id="KW-0175">Coiled coil</keyword>
<proteinExistence type="predicted"/>
<dbReference type="EMBL" id="AY569307">
    <property type="protein sequence ID" value="AAS89087.1"/>
    <property type="molecule type" value="Genomic_DNA"/>
</dbReference>
<name>Q6Q0K4_9VIRU</name>
<organism evidence="2 3">
    <name type="scientific">Sulfolobus turreted icosahedral virus 1</name>
    <dbReference type="NCBI Taxonomy" id="269145"/>
    <lineage>
        <taxon>Viruses</taxon>
        <taxon>Varidnaviria</taxon>
        <taxon>Abadenavirae</taxon>
        <taxon>Produgelaviricota</taxon>
        <taxon>Belvinaviricetes</taxon>
        <taxon>Belfryvirales</taxon>
        <taxon>Turriviridae</taxon>
        <taxon>Alphaturrivirus</taxon>
        <taxon>Alphaturrivirus yellowstonense</taxon>
    </lineage>
</organism>
<keyword evidence="3" id="KW-1185">Reference proteome</keyword>
<gene>
    <name evidence="2" type="ORF">A106</name>
</gene>
<accession>Q6Q0K4</accession>
<reference evidence="2 3" key="1">
    <citation type="journal article" date="2004" name="Proc. Natl. Acad. Sci. U.S.A.">
        <title>The structure of a thermophilic archaeal virus shows a double-stranded DNA viral capsid type that spans all domains of life.</title>
        <authorList>
            <person name="Rice G."/>
            <person name="Tang L."/>
            <person name="Stedman K."/>
            <person name="Roberto F."/>
            <person name="Spuhler J."/>
            <person name="Gillitzer E."/>
            <person name="Johnson J.E."/>
            <person name="Douglas T."/>
            <person name="Young M."/>
        </authorList>
    </citation>
    <scope>NUCLEOTIDE SEQUENCE</scope>
</reference>
<dbReference type="OrthoDB" id="36773at10239"/>
<protein>
    <submittedName>
        <fullName evidence="2">Uncharacterized protein</fullName>
    </submittedName>
</protein>
<sequence length="106" mass="12570">MTEEAIKAELKLARLKEEIRALESEKKKIMNEMKTAQIYEEMNEKAQLFTQKIDEMKKFFMEYVKIVNPNEDEKNLLKQKLDEMVELEKEIAESFKLLAKALLKKG</sequence>
<evidence type="ECO:0000256" key="1">
    <source>
        <dbReference type="SAM" id="Coils"/>
    </source>
</evidence>
<evidence type="ECO:0000313" key="2">
    <source>
        <dbReference type="EMBL" id="AAS89087.1"/>
    </source>
</evidence>
<evidence type="ECO:0000313" key="3">
    <source>
        <dbReference type="Proteomes" id="UP000002609"/>
    </source>
</evidence>
<feature type="coiled-coil region" evidence="1">
    <location>
        <begin position="70"/>
        <end position="97"/>
    </location>
</feature>
<dbReference type="Proteomes" id="UP000002609">
    <property type="component" value="Segment"/>
</dbReference>
<dbReference type="GeneID" id="2846017"/>